<feature type="transmembrane region" description="Helical" evidence="8">
    <location>
        <begin position="275"/>
        <end position="301"/>
    </location>
</feature>
<evidence type="ECO:0000256" key="2">
    <source>
        <dbReference type="ARBA" id="ARBA00007935"/>
    </source>
</evidence>
<keyword evidence="5 8" id="KW-0812">Transmembrane</keyword>
<feature type="transmembrane region" description="Helical" evidence="8">
    <location>
        <begin position="96"/>
        <end position="116"/>
    </location>
</feature>
<evidence type="ECO:0000256" key="5">
    <source>
        <dbReference type="ARBA" id="ARBA00022692"/>
    </source>
</evidence>
<dbReference type="AlphaFoldDB" id="A0A5C5TSS4"/>
<dbReference type="Proteomes" id="UP000320791">
    <property type="component" value="Unassembled WGS sequence"/>
</dbReference>
<keyword evidence="10" id="KW-1185">Reference proteome</keyword>
<evidence type="ECO:0000256" key="4">
    <source>
        <dbReference type="ARBA" id="ARBA00022475"/>
    </source>
</evidence>
<dbReference type="PANTHER" id="PTHR30472:SF67">
    <property type="entry name" value="PERMEASE OF ABC TRANSPORTER-RELATED"/>
    <property type="match status" value="1"/>
</dbReference>
<feature type="transmembrane region" description="Helical" evidence="8">
    <location>
        <begin position="33"/>
        <end position="54"/>
    </location>
</feature>
<name>A0A5C5TSS4_9CORY</name>
<dbReference type="RefSeq" id="WP_146325691.1">
    <property type="nucleotide sequence ID" value="NZ_BAABLR010000055.1"/>
</dbReference>
<feature type="transmembrane region" description="Helical" evidence="8">
    <location>
        <begin position="185"/>
        <end position="207"/>
    </location>
</feature>
<evidence type="ECO:0000256" key="1">
    <source>
        <dbReference type="ARBA" id="ARBA00004651"/>
    </source>
</evidence>
<dbReference type="InterPro" id="IPR037294">
    <property type="entry name" value="ABC_BtuC-like"/>
</dbReference>
<dbReference type="OrthoDB" id="9782305at2"/>
<dbReference type="InterPro" id="IPR000522">
    <property type="entry name" value="ABC_transptr_permease_BtuC"/>
</dbReference>
<comment type="caution">
    <text evidence="9">The sequence shown here is derived from an EMBL/GenBank/DDBJ whole genome shotgun (WGS) entry which is preliminary data.</text>
</comment>
<evidence type="ECO:0000313" key="9">
    <source>
        <dbReference type="EMBL" id="TWT17301.1"/>
    </source>
</evidence>
<dbReference type="Pfam" id="PF01032">
    <property type="entry name" value="FecCD"/>
    <property type="match status" value="1"/>
</dbReference>
<keyword evidence="7 8" id="KW-0472">Membrane</keyword>
<dbReference type="FunFam" id="1.10.3470.10:FF:000001">
    <property type="entry name" value="Vitamin B12 ABC transporter permease BtuC"/>
    <property type="match status" value="1"/>
</dbReference>
<dbReference type="GO" id="GO:0033214">
    <property type="term" value="P:siderophore-iron import into cell"/>
    <property type="evidence" value="ECO:0007669"/>
    <property type="project" value="TreeGrafter"/>
</dbReference>
<dbReference type="EMBL" id="VOHM01000043">
    <property type="protein sequence ID" value="TWT17301.1"/>
    <property type="molecule type" value="Genomic_DNA"/>
</dbReference>
<organism evidence="9 10">
    <name type="scientific">Corynebacterium canis</name>
    <dbReference type="NCBI Taxonomy" id="679663"/>
    <lineage>
        <taxon>Bacteria</taxon>
        <taxon>Bacillati</taxon>
        <taxon>Actinomycetota</taxon>
        <taxon>Actinomycetes</taxon>
        <taxon>Mycobacteriales</taxon>
        <taxon>Corynebacteriaceae</taxon>
        <taxon>Corynebacterium</taxon>
    </lineage>
</organism>
<evidence type="ECO:0000313" key="10">
    <source>
        <dbReference type="Proteomes" id="UP000320791"/>
    </source>
</evidence>
<comment type="subcellular location">
    <subcellularLocation>
        <location evidence="1">Cell membrane</location>
        <topology evidence="1">Multi-pass membrane protein</topology>
    </subcellularLocation>
</comment>
<feature type="transmembrane region" description="Helical" evidence="8">
    <location>
        <begin position="338"/>
        <end position="363"/>
    </location>
</feature>
<dbReference type="CDD" id="cd06550">
    <property type="entry name" value="TM_ABC_iron-siderophores_like"/>
    <property type="match status" value="1"/>
</dbReference>
<evidence type="ECO:0000256" key="8">
    <source>
        <dbReference type="SAM" id="Phobius"/>
    </source>
</evidence>
<keyword evidence="4" id="KW-1003">Cell membrane</keyword>
<dbReference type="GO" id="GO:0022857">
    <property type="term" value="F:transmembrane transporter activity"/>
    <property type="evidence" value="ECO:0007669"/>
    <property type="project" value="InterPro"/>
</dbReference>
<accession>A0A5C5TSS4</accession>
<proteinExistence type="inferred from homology"/>
<gene>
    <name evidence="9" type="ORF">FRX94_12585</name>
</gene>
<keyword evidence="6 8" id="KW-1133">Transmembrane helix</keyword>
<sequence>MKLLLTAHQADQAQNSAPNEPPRSWKHIITWNGLLLVVLLLVWLLALGLGAIAIPPLTVLRIVIEGIVPVAQLDVLPQPTQVEKSVIWEMRLPRSVLAMVCGAGLAVCGLATQALLRNILADPYILGLSSGASTGAALVMVLGVGFGFASPSISIAFGAFLGCLGSVALVFLLAGLNQRPTASRVIFAGMAVNFFFAALTSLLIMLAKNPSVTKSVMFWMLGSFSATRWDEAGIATACTVIGCAWLYHYGRKIDAMTLGDDAARGLGVNPERTRVLVFLMICFTVAVLVSVSGTIGFVGLVIPHLAKKLYGGIFRASFLACVLTGATLMLGADLLSRLLVAPGELSVGIITALVGTPLLMSLVRRNAVKDV</sequence>
<evidence type="ECO:0000256" key="3">
    <source>
        <dbReference type="ARBA" id="ARBA00022448"/>
    </source>
</evidence>
<keyword evidence="3" id="KW-0813">Transport</keyword>
<comment type="similarity">
    <text evidence="2">Belongs to the binding-protein-dependent transport system permease family. FecCD subfamily.</text>
</comment>
<feature type="transmembrane region" description="Helical" evidence="8">
    <location>
        <begin position="313"/>
        <end position="332"/>
    </location>
</feature>
<feature type="transmembrane region" description="Helical" evidence="8">
    <location>
        <begin position="123"/>
        <end position="149"/>
    </location>
</feature>
<feature type="transmembrane region" description="Helical" evidence="8">
    <location>
        <begin position="155"/>
        <end position="173"/>
    </location>
</feature>
<dbReference type="Gene3D" id="1.10.3470.10">
    <property type="entry name" value="ABC transporter involved in vitamin B12 uptake, BtuC"/>
    <property type="match status" value="1"/>
</dbReference>
<evidence type="ECO:0000256" key="6">
    <source>
        <dbReference type="ARBA" id="ARBA00022989"/>
    </source>
</evidence>
<evidence type="ECO:0000256" key="7">
    <source>
        <dbReference type="ARBA" id="ARBA00023136"/>
    </source>
</evidence>
<dbReference type="SUPFAM" id="SSF81345">
    <property type="entry name" value="ABC transporter involved in vitamin B12 uptake, BtuC"/>
    <property type="match status" value="1"/>
</dbReference>
<dbReference type="GO" id="GO:0005886">
    <property type="term" value="C:plasma membrane"/>
    <property type="evidence" value="ECO:0007669"/>
    <property type="project" value="UniProtKB-SubCell"/>
</dbReference>
<protein>
    <submittedName>
        <fullName evidence="9">Iron ABC transporter permease</fullName>
    </submittedName>
</protein>
<reference evidence="9 10" key="1">
    <citation type="submission" date="2019-08" db="EMBL/GenBank/DDBJ databases">
        <authorList>
            <person name="Lei W."/>
        </authorList>
    </citation>
    <scope>NUCLEOTIDE SEQUENCE [LARGE SCALE GENOMIC DNA]</scope>
    <source>
        <strain evidence="9 10">CCUG 58627</strain>
    </source>
</reference>
<dbReference type="PANTHER" id="PTHR30472">
    <property type="entry name" value="FERRIC ENTEROBACTIN TRANSPORT SYSTEM PERMEASE PROTEIN"/>
    <property type="match status" value="1"/>
</dbReference>